<protein>
    <submittedName>
        <fullName evidence="2">ROK family protein</fullName>
    </submittedName>
</protein>
<proteinExistence type="inferred from homology"/>
<name>A0ABY5K1P8_9CELL</name>
<dbReference type="Gene3D" id="3.30.420.40">
    <property type="match status" value="2"/>
</dbReference>
<dbReference type="InterPro" id="IPR000600">
    <property type="entry name" value="ROK"/>
</dbReference>
<dbReference type="Pfam" id="PF00480">
    <property type="entry name" value="ROK"/>
    <property type="match status" value="1"/>
</dbReference>
<evidence type="ECO:0000313" key="2">
    <source>
        <dbReference type="EMBL" id="UUI64169.1"/>
    </source>
</evidence>
<gene>
    <name evidence="2" type="ORF">NP075_13655</name>
</gene>
<dbReference type="InterPro" id="IPR043129">
    <property type="entry name" value="ATPase_NBD"/>
</dbReference>
<reference evidence="2 3" key="1">
    <citation type="submission" date="2022-07" db="EMBL/GenBank/DDBJ databases">
        <title>Novel species in genus cellulomonas.</title>
        <authorList>
            <person name="Ye L."/>
        </authorList>
    </citation>
    <scope>NUCLEOTIDE SEQUENCE [LARGE SCALE GENOMIC DNA]</scope>
    <source>
        <strain evidence="3">zg-Y908</strain>
    </source>
</reference>
<comment type="similarity">
    <text evidence="1">Belongs to the ROK (NagC/XylR) family.</text>
</comment>
<accession>A0ABY5K1P8</accession>
<dbReference type="RefSeq" id="WP_227565725.1">
    <property type="nucleotide sequence ID" value="NZ_CP101989.1"/>
</dbReference>
<dbReference type="EMBL" id="CP101989">
    <property type="protein sequence ID" value="UUI64169.1"/>
    <property type="molecule type" value="Genomic_DNA"/>
</dbReference>
<sequence>MTRASEPYTLAVDCGGSGIKASVLDADGTLHVPPVRVPTPYPLPPERLADTITEIAAGLPPAQRATVGVPGMIRHGVVVATPHYVTRSGPRSAVLPELLTAWSGCDVQAVLAHRLGLPTLVLNDAEVHGAGVVSGTGLELVLTLGTGLGSALFDGGRLAPHLELSHAPVRRGTTYDAYIGQHERARLGDALWSRRVRRVVDGFRPVFRWDRLYLGGGNSRRITARVLDDLGDDVVVVPNQAGIVGGVRAWDLTGREH</sequence>
<dbReference type="SUPFAM" id="SSF53067">
    <property type="entry name" value="Actin-like ATPase domain"/>
    <property type="match status" value="1"/>
</dbReference>
<organism evidence="2 3">
    <name type="scientific">Cellulomonas wangsupingiae</name>
    <dbReference type="NCBI Taxonomy" id="2968085"/>
    <lineage>
        <taxon>Bacteria</taxon>
        <taxon>Bacillati</taxon>
        <taxon>Actinomycetota</taxon>
        <taxon>Actinomycetes</taxon>
        <taxon>Micrococcales</taxon>
        <taxon>Cellulomonadaceae</taxon>
        <taxon>Cellulomonas</taxon>
    </lineage>
</organism>
<evidence type="ECO:0000313" key="3">
    <source>
        <dbReference type="Proteomes" id="UP001317322"/>
    </source>
</evidence>
<dbReference type="Proteomes" id="UP001317322">
    <property type="component" value="Chromosome"/>
</dbReference>
<keyword evidence="3" id="KW-1185">Reference proteome</keyword>
<evidence type="ECO:0000256" key="1">
    <source>
        <dbReference type="ARBA" id="ARBA00006479"/>
    </source>
</evidence>